<evidence type="ECO:0000313" key="2">
    <source>
        <dbReference type="Proteomes" id="UP000053593"/>
    </source>
</evidence>
<reference evidence="1 2" key="1">
    <citation type="submission" date="2014-04" db="EMBL/GenBank/DDBJ databases">
        <title>Evolutionary Origins and Diversification of the Mycorrhizal Mutualists.</title>
        <authorList>
            <consortium name="DOE Joint Genome Institute"/>
            <consortium name="Mycorrhizal Genomics Consortium"/>
            <person name="Kohler A."/>
            <person name="Kuo A."/>
            <person name="Nagy L.G."/>
            <person name="Floudas D."/>
            <person name="Copeland A."/>
            <person name="Barry K.W."/>
            <person name="Cichocki N."/>
            <person name="Veneault-Fourrey C."/>
            <person name="LaButti K."/>
            <person name="Lindquist E.A."/>
            <person name="Lipzen A."/>
            <person name="Lundell T."/>
            <person name="Morin E."/>
            <person name="Murat C."/>
            <person name="Riley R."/>
            <person name="Ohm R."/>
            <person name="Sun H."/>
            <person name="Tunlid A."/>
            <person name="Henrissat B."/>
            <person name="Grigoriev I.V."/>
            <person name="Hibbett D.S."/>
            <person name="Martin F."/>
        </authorList>
    </citation>
    <scope>NUCLEOTIDE SEQUENCE [LARGE SCALE GENOMIC DNA]</scope>
    <source>
        <strain evidence="1 2">FD-317 M1</strain>
    </source>
</reference>
<dbReference type="HOGENOM" id="CLU_934007_0_0_1"/>
<dbReference type="EMBL" id="KN834807">
    <property type="protein sequence ID" value="KIK55301.1"/>
    <property type="molecule type" value="Genomic_DNA"/>
</dbReference>
<evidence type="ECO:0000313" key="1">
    <source>
        <dbReference type="EMBL" id="KIK55301.1"/>
    </source>
</evidence>
<name>A0A0D0BKL9_9AGAR</name>
<dbReference type="AlphaFoldDB" id="A0A0D0BKL9"/>
<dbReference type="OrthoDB" id="3057432at2759"/>
<protein>
    <submittedName>
        <fullName evidence="1">Uncharacterized protein</fullName>
    </submittedName>
</protein>
<dbReference type="Proteomes" id="UP000053593">
    <property type="component" value="Unassembled WGS sequence"/>
</dbReference>
<gene>
    <name evidence="1" type="ORF">GYMLUDRAFT_62591</name>
</gene>
<accession>A0A0D0BKL9</accession>
<sequence>MSDFGMFFLHELDLKLEGVIPCIWQKDTNFVTFEAKLKVYPTQNRYSALKEADPNREHRPSREMIKETLKLAPWAVIQEWEYPSIELFEFEDVVNYPIVEEALRLFKLFTMCIWDLLDSDQWQSPTPDGFNTVENVLKFWQLADRMDDLIQVELVTVTGGLGRESFDGKFSIFFPAIDAKCNGGWRPMWDTYIKEWWRVLRMKSEEEQKELEERILKLFQYCQCLPNGLKKGSWIPGKDGEVVLVVNPGEYHEEILENRGTETRLKRKCKKQRVTKTNVEFRKSIIGLIGPLLPVNKQ</sequence>
<keyword evidence="2" id="KW-1185">Reference proteome</keyword>
<proteinExistence type="predicted"/>
<organism evidence="1 2">
    <name type="scientific">Collybiopsis luxurians FD-317 M1</name>
    <dbReference type="NCBI Taxonomy" id="944289"/>
    <lineage>
        <taxon>Eukaryota</taxon>
        <taxon>Fungi</taxon>
        <taxon>Dikarya</taxon>
        <taxon>Basidiomycota</taxon>
        <taxon>Agaricomycotina</taxon>
        <taxon>Agaricomycetes</taxon>
        <taxon>Agaricomycetidae</taxon>
        <taxon>Agaricales</taxon>
        <taxon>Marasmiineae</taxon>
        <taxon>Omphalotaceae</taxon>
        <taxon>Collybiopsis</taxon>
        <taxon>Collybiopsis luxurians</taxon>
    </lineage>
</organism>